<evidence type="ECO:0000313" key="2">
    <source>
        <dbReference type="EMBL" id="VYU47963.1"/>
    </source>
</evidence>
<dbReference type="EMBL" id="CACRUT010000016">
    <property type="protein sequence ID" value="VYU47963.1"/>
    <property type="molecule type" value="Genomic_DNA"/>
</dbReference>
<dbReference type="AlphaFoldDB" id="A0A6N3F7R6"/>
<organism evidence="2">
    <name type="scientific">Paraprevotella clara</name>
    <dbReference type="NCBI Taxonomy" id="454154"/>
    <lineage>
        <taxon>Bacteria</taxon>
        <taxon>Pseudomonadati</taxon>
        <taxon>Bacteroidota</taxon>
        <taxon>Bacteroidia</taxon>
        <taxon>Bacteroidales</taxon>
        <taxon>Prevotellaceae</taxon>
        <taxon>Paraprevotella</taxon>
    </lineage>
</organism>
<evidence type="ECO:0000256" key="1">
    <source>
        <dbReference type="SAM" id="MobiDB-lite"/>
    </source>
</evidence>
<dbReference type="PANTHER" id="PTHR30595">
    <property type="entry name" value="GLPR-RELATED TRANSCRIPTIONAL REPRESSOR"/>
    <property type="match status" value="1"/>
</dbReference>
<reference evidence="2" key="1">
    <citation type="submission" date="2019-11" db="EMBL/GenBank/DDBJ databases">
        <authorList>
            <person name="Feng L."/>
        </authorList>
    </citation>
    <scope>NUCLEOTIDE SEQUENCE</scope>
    <source>
        <strain evidence="2">PclaraLFYP37</strain>
    </source>
</reference>
<dbReference type="Pfam" id="PF13749">
    <property type="entry name" value="HATPase_c_4"/>
    <property type="match status" value="1"/>
</dbReference>
<name>A0A6N3F7R6_9BACT</name>
<feature type="compositionally biased region" description="Polar residues" evidence="1">
    <location>
        <begin position="429"/>
        <end position="449"/>
    </location>
</feature>
<proteinExistence type="predicted"/>
<feature type="region of interest" description="Disordered" evidence="1">
    <location>
        <begin position="427"/>
        <end position="449"/>
    </location>
</feature>
<dbReference type="InterPro" id="IPR038475">
    <property type="entry name" value="RecG_C_sf"/>
</dbReference>
<sequence>MDDIDLVSLKQYRQLFSLSKPDRPWLALDDLSLLKKLGGYRIDRQTGEEGFTLAGLLMFGKGESITDVECCPDFFPDFQEKLNPDLRWTNRIMPDGTWEANLFQFYRLVLPRLQTILPKPFVLENNIRRDEMPTHVAVREALINLCIHADYSENASLLVQLYKDKMVFSNPGTLLVSKAQYYQGGESVCRNKSLQTMFMMIGTAEKVGSGVDKILAGWKDANWRKPILTTKSQPDKCTLTMMLESVLDEQVEKTLTEKFGSNILHIGHNPLPILNMACVDGSVTNESLRYSLDVHKAEIGNILKEMCKKGLLQSEGHGRGTTYRIPGLKNITAANIATSDINVVTSGINIATSDINIATPDINVATSDTKRRMKYETMRDLITRIVNNWTSLADISVLVCRNPTYLRNHILPRMIAEGSLEMMFPNLPNHPQQKYKSKSISQASIHQKA</sequence>
<accession>A0A6N3F7R6</accession>
<protein>
    <submittedName>
        <fullName evidence="2">Uncharacterized protein</fullName>
    </submittedName>
</protein>
<dbReference type="Gene3D" id="3.30.565.60">
    <property type="match status" value="1"/>
</dbReference>
<dbReference type="PANTHER" id="PTHR30595:SF6">
    <property type="entry name" value="SCHLAFEN ALBA-2 DOMAIN-CONTAINING PROTEIN"/>
    <property type="match status" value="1"/>
</dbReference>
<gene>
    <name evidence="2" type="ORF">PCLFYP37_03059</name>
</gene>
<dbReference type="RefSeq" id="WP_412442771.1">
    <property type="nucleotide sequence ID" value="NZ_CACRUT010000016.1"/>
</dbReference>